<comment type="caution">
    <text evidence="5">The sequence shown here is derived from an EMBL/GenBank/DDBJ whole genome shotgun (WGS) entry which is preliminary data.</text>
</comment>
<feature type="compositionally biased region" description="Polar residues" evidence="2">
    <location>
        <begin position="1"/>
        <end position="10"/>
    </location>
</feature>
<evidence type="ECO:0000313" key="5">
    <source>
        <dbReference type="EMBL" id="KAK0621087.1"/>
    </source>
</evidence>
<protein>
    <submittedName>
        <fullName evidence="5">Arginine--tRNA ligase</fullName>
    </submittedName>
</protein>
<reference evidence="5" key="1">
    <citation type="submission" date="2023-06" db="EMBL/GenBank/DDBJ databases">
        <title>Multi-omics analyses reveal the molecular pathogenesis toolkit of Lasiodiplodia hormozganensis, a cross-kingdom pathogen.</title>
        <authorList>
            <person name="Felix C."/>
            <person name="Meneses R."/>
            <person name="Goncalves M.F.M."/>
            <person name="Tilleman L."/>
            <person name="Duarte A.S."/>
            <person name="Jorrin-Novo J.V."/>
            <person name="Van De Peer Y."/>
            <person name="Deforce D."/>
            <person name="Van Nieuwerburgh F."/>
            <person name="Esteves A.C."/>
            <person name="Alves A."/>
        </authorList>
    </citation>
    <scope>NUCLEOTIDE SEQUENCE</scope>
    <source>
        <strain evidence="5">CBS 339.90</strain>
    </source>
</reference>
<evidence type="ECO:0000259" key="3">
    <source>
        <dbReference type="Pfam" id="PF00750"/>
    </source>
</evidence>
<keyword evidence="1" id="KW-0547">Nucleotide-binding</keyword>
<keyword evidence="1" id="KW-0067">ATP-binding</keyword>
<feature type="region of interest" description="Disordered" evidence="2">
    <location>
        <begin position="118"/>
        <end position="169"/>
    </location>
</feature>
<comment type="similarity">
    <text evidence="1">Belongs to the class-I aminoacyl-tRNA synthetase family.</text>
</comment>
<keyword evidence="1" id="KW-0030">Aminoacyl-tRNA synthetase</keyword>
<dbReference type="InterPro" id="IPR014729">
    <property type="entry name" value="Rossmann-like_a/b/a_fold"/>
</dbReference>
<dbReference type="InterPro" id="IPR035684">
    <property type="entry name" value="ArgRS_core"/>
</dbReference>
<organism evidence="5 6">
    <name type="scientific">Lasiodiplodia hormozganensis</name>
    <dbReference type="NCBI Taxonomy" id="869390"/>
    <lineage>
        <taxon>Eukaryota</taxon>
        <taxon>Fungi</taxon>
        <taxon>Dikarya</taxon>
        <taxon>Ascomycota</taxon>
        <taxon>Pezizomycotina</taxon>
        <taxon>Dothideomycetes</taxon>
        <taxon>Dothideomycetes incertae sedis</taxon>
        <taxon>Botryosphaeriales</taxon>
        <taxon>Botryosphaeriaceae</taxon>
        <taxon>Lasiodiplodia</taxon>
    </lineage>
</organism>
<dbReference type="PANTHER" id="PTHR42470">
    <property type="entry name" value="VAST DOMAIN-CONTAINING PROTEIN"/>
    <property type="match status" value="1"/>
</dbReference>
<dbReference type="GO" id="GO:0005524">
    <property type="term" value="F:ATP binding"/>
    <property type="evidence" value="ECO:0007669"/>
    <property type="project" value="UniProtKB-KW"/>
</dbReference>
<feature type="compositionally biased region" description="Polar residues" evidence="2">
    <location>
        <begin position="155"/>
        <end position="168"/>
    </location>
</feature>
<dbReference type="Pfam" id="PF00750">
    <property type="entry name" value="tRNA-synt_1d"/>
    <property type="match status" value="1"/>
</dbReference>
<dbReference type="Gene3D" id="3.40.50.620">
    <property type="entry name" value="HUPs"/>
    <property type="match status" value="1"/>
</dbReference>
<dbReference type="GO" id="GO:0004812">
    <property type="term" value="F:aminoacyl-tRNA ligase activity"/>
    <property type="evidence" value="ECO:0007669"/>
    <property type="project" value="UniProtKB-KW"/>
</dbReference>
<evidence type="ECO:0000256" key="2">
    <source>
        <dbReference type="SAM" id="MobiDB-lite"/>
    </source>
</evidence>
<dbReference type="Proteomes" id="UP001175001">
    <property type="component" value="Unassembled WGS sequence"/>
</dbReference>
<dbReference type="PANTHER" id="PTHR42470:SF2">
    <property type="match status" value="1"/>
</dbReference>
<keyword evidence="1" id="KW-0648">Protein biosynthesis</keyword>
<evidence type="ECO:0000256" key="1">
    <source>
        <dbReference type="RuleBase" id="RU363038"/>
    </source>
</evidence>
<feature type="domain" description="Arginyl-tRNA synthetase catalytic core" evidence="3">
    <location>
        <begin position="503"/>
        <end position="538"/>
    </location>
</feature>
<keyword evidence="1 5" id="KW-0436">Ligase</keyword>
<evidence type="ECO:0000313" key="6">
    <source>
        <dbReference type="Proteomes" id="UP001175001"/>
    </source>
</evidence>
<proteinExistence type="inferred from homology"/>
<keyword evidence="6" id="KW-1185">Reference proteome</keyword>
<dbReference type="GO" id="GO:0006412">
    <property type="term" value="P:translation"/>
    <property type="evidence" value="ECO:0007669"/>
    <property type="project" value="UniProtKB-KW"/>
</dbReference>
<accession>A0AA39WTB9</accession>
<name>A0AA39WTB9_9PEZI</name>
<dbReference type="InterPro" id="IPR057684">
    <property type="entry name" value="DUF7924"/>
</dbReference>
<gene>
    <name evidence="5" type="primary">MSR1</name>
    <name evidence="5" type="ORF">DIS24_g11467</name>
</gene>
<feature type="region of interest" description="Disordered" evidence="2">
    <location>
        <begin position="1"/>
        <end position="94"/>
    </location>
</feature>
<feature type="compositionally biased region" description="Basic and acidic residues" evidence="2">
    <location>
        <begin position="45"/>
        <end position="88"/>
    </location>
</feature>
<dbReference type="AlphaFoldDB" id="A0AA39WTB9"/>
<dbReference type="EMBL" id="JAUJDW010000167">
    <property type="protein sequence ID" value="KAK0621087.1"/>
    <property type="molecule type" value="Genomic_DNA"/>
</dbReference>
<sequence length="540" mass="59889">MGRQRGTGSSKKFVAALPPTTKRNTKSQEGEDIPKVYVDTGTQAERQDLTGEKATQTERQDTTGEKATQTEHQDPTRERVTQTDHQDIIGRAAISVYSDPTEGWVMTDARLGQTAVADAPATERRPGPSAYQPPPSSASQARKRKNQEGSASKPAGSSTANEAGSQTPFYKRPDFATLLRGRFLKARLFMREDEEGVDDTTRGILETLEAESHNSPAERRYEADVLQKIMGRLAIKNEVSVITELHDVVCPSAERLAAIYYADKRLHPTYKRFGELRDEGWTKVPRLITGFSDPKPDYCVGFNDMAFTDEELDILAAAPGIMSSFTASDNIYFPFLTCEAKSPREAITYAENQNAYAMLVAISSVIDLFRAAKMEKSAHRKVLGFSISYNDKTAVVDAYYPVLAGTRLAIYRTRRFIMAISPGASDMWRSWRFVRNIYEVWAPKHLKGLKMAINSLKFTINVDGRGSRESQTPTPSESAHRGLQQLDLRSPTPQAGRADSSRTCTAVDFGLPNITKAIYAGRLRSTIIGGFLTNLYEHAS</sequence>
<feature type="region of interest" description="Disordered" evidence="2">
    <location>
        <begin position="464"/>
        <end position="501"/>
    </location>
</feature>
<dbReference type="Pfam" id="PF25545">
    <property type="entry name" value="DUF7924"/>
    <property type="match status" value="1"/>
</dbReference>
<evidence type="ECO:0000259" key="4">
    <source>
        <dbReference type="Pfam" id="PF25545"/>
    </source>
</evidence>
<feature type="domain" description="DUF7924" evidence="4">
    <location>
        <begin position="226"/>
        <end position="453"/>
    </location>
</feature>